<keyword evidence="3" id="KW-1185">Reference proteome</keyword>
<evidence type="ECO:0000256" key="1">
    <source>
        <dbReference type="SAM" id="Phobius"/>
    </source>
</evidence>
<protein>
    <submittedName>
        <fullName evidence="2">Uncharacterized protein</fullName>
    </submittedName>
</protein>
<sequence>MDDLDSGYQQTKVECMEDRLDVEIRNYQHTLKIYKQLDKLVSIAQGACSVASLMLTSCTMGSALTGICAIASLPLGSLACLSATGVMVLTLISRRIMKKKKKHRDTLRLVQSTKSLFEQCISTALADDEQINDAEFGNITTCLKNYYDKKKKISSDNLPPLLVRTLMRMRRKNVTHRFVTLHYTICSVSNIIKTFQSGHLKDQGYIEKEDH</sequence>
<gene>
    <name evidence="2" type="ORF">MEDL_35187</name>
</gene>
<evidence type="ECO:0000313" key="3">
    <source>
        <dbReference type="Proteomes" id="UP000683360"/>
    </source>
</evidence>
<dbReference type="Proteomes" id="UP000683360">
    <property type="component" value="Unassembled WGS sequence"/>
</dbReference>
<dbReference type="EMBL" id="CAJPWZ010001696">
    <property type="protein sequence ID" value="CAG2221790.1"/>
    <property type="molecule type" value="Genomic_DNA"/>
</dbReference>
<name>A0A8S3SSK8_MYTED</name>
<reference evidence="2" key="1">
    <citation type="submission" date="2021-03" db="EMBL/GenBank/DDBJ databases">
        <authorList>
            <person name="Bekaert M."/>
        </authorList>
    </citation>
    <scope>NUCLEOTIDE SEQUENCE</scope>
</reference>
<keyword evidence="1" id="KW-0472">Membrane</keyword>
<dbReference type="AlphaFoldDB" id="A0A8S3SSK8"/>
<proteinExistence type="predicted"/>
<keyword evidence="1" id="KW-0812">Transmembrane</keyword>
<comment type="caution">
    <text evidence="2">The sequence shown here is derived from an EMBL/GenBank/DDBJ whole genome shotgun (WGS) entry which is preliminary data.</text>
</comment>
<organism evidence="2 3">
    <name type="scientific">Mytilus edulis</name>
    <name type="common">Blue mussel</name>
    <dbReference type="NCBI Taxonomy" id="6550"/>
    <lineage>
        <taxon>Eukaryota</taxon>
        <taxon>Metazoa</taxon>
        <taxon>Spiralia</taxon>
        <taxon>Lophotrochozoa</taxon>
        <taxon>Mollusca</taxon>
        <taxon>Bivalvia</taxon>
        <taxon>Autobranchia</taxon>
        <taxon>Pteriomorphia</taxon>
        <taxon>Mytilida</taxon>
        <taxon>Mytiloidea</taxon>
        <taxon>Mytilidae</taxon>
        <taxon>Mytilinae</taxon>
        <taxon>Mytilus</taxon>
    </lineage>
</organism>
<evidence type="ECO:0000313" key="2">
    <source>
        <dbReference type="EMBL" id="CAG2221790.1"/>
    </source>
</evidence>
<keyword evidence="1" id="KW-1133">Transmembrane helix</keyword>
<accession>A0A8S3SSK8</accession>
<feature type="transmembrane region" description="Helical" evidence="1">
    <location>
        <begin position="70"/>
        <end position="92"/>
    </location>
</feature>